<proteinExistence type="inferred from homology"/>
<keyword evidence="5 10" id="KW-0804">Transcription</keyword>
<sequence length="459" mass="52818">MAAISYRKLVCKDLHSYLRSLPPSVLDKLYHHPATCLAVYRDLPELARHYVMRILFVEQAVAQAVVKQWSITSSEEQLEAAVALMELRVWYEQPLPGGMPGWLLNPIFRKNLSTSLLGGGSPWIGNKNLTPDKYAKDIPFLDKYALERWECVLHFMVGSNEGSDGVNKDITDILLHSKLMRVDDGEPSITAEGFQFLLMDTSSQVWFFLLQYLDTVQTRGMDLVECLSFLFQLSFSTLGKDYSAEDMNENQLRFLQHLREFGLVYQRKRKSHRYYPTRLAINIVSGVSKATAATAKLDTHRPGFIMVETNYRIYAYTDSPLQVALLALFCEMLYRFPNLAVANLTRASVRAAMSRGITAEQILHFLVSHAHPEMMKNTPILPATISDQIKLWELERDRIRFTDGVMYNQFLSQADFELLRNYAKDIDVLVWEMPEKRVIIVTKTGHDDVKKFWKRQRAS</sequence>
<dbReference type="Pfam" id="PF18307">
    <property type="entry name" value="Tfb2_C"/>
    <property type="match status" value="1"/>
</dbReference>
<dbReference type="EMBL" id="JAWDGP010002376">
    <property type="protein sequence ID" value="KAK3783625.1"/>
    <property type="molecule type" value="Genomic_DNA"/>
</dbReference>
<evidence type="ECO:0000256" key="7">
    <source>
        <dbReference type="ARBA" id="ARBA00023242"/>
    </source>
</evidence>
<dbReference type="InterPro" id="IPR004598">
    <property type="entry name" value="TFIIH_p52/Tfb2"/>
</dbReference>
<feature type="domain" description="Transcription factor Tfb2 C-terminal" evidence="11">
    <location>
        <begin position="387"/>
        <end position="454"/>
    </location>
</feature>
<reference evidence="12" key="1">
    <citation type="journal article" date="2023" name="G3 (Bethesda)">
        <title>A reference genome for the long-term kleptoplast-retaining sea slug Elysia crispata morphotype clarki.</title>
        <authorList>
            <person name="Eastman K.E."/>
            <person name="Pendleton A.L."/>
            <person name="Shaikh M.A."/>
            <person name="Suttiyut T."/>
            <person name="Ogas R."/>
            <person name="Tomko P."/>
            <person name="Gavelis G."/>
            <person name="Widhalm J.R."/>
            <person name="Wisecaver J.H."/>
        </authorList>
    </citation>
    <scope>NUCLEOTIDE SEQUENCE</scope>
    <source>
        <strain evidence="12">ECLA1</strain>
    </source>
</reference>
<dbReference type="GO" id="GO:0000439">
    <property type="term" value="C:transcription factor TFIIH core complex"/>
    <property type="evidence" value="ECO:0007669"/>
    <property type="project" value="InterPro"/>
</dbReference>
<evidence type="ECO:0000313" key="13">
    <source>
        <dbReference type="Proteomes" id="UP001283361"/>
    </source>
</evidence>
<keyword evidence="4 10" id="KW-0805">Transcription regulation</keyword>
<comment type="subunit">
    <text evidence="8">Component of the 7-subunit TFIIH core complex composed of XPB/ERCC3, XPD/ERCC2, GTF2H1, GTF2H2, GTF2H3, GTF2H4 and GTF2H5, which is active in NER. The core complex associates with the 3-subunit CDK-activating kinase (CAK) module composed of CCNH/cyclin H, CDK7 and MNAT1 to form the 10-subunit holoenzyme (holo-TFIIH) active in transcription. Part of TBP-based Pol II pre-initiation complex (PIC), in which Pol II core assembles with general transcription factors and other specific initiation factors including GTF2E1, GTF2E2, GTF2F1, GTF2F2, TCEA1, ERCC2, ERCC3, GTF2H2, GTF2H3, GTF2H4, GTF2H5, GTF2A1, GTF2A2, GTF2B and TBP; this large multi-subunit PIC complex mediates DNA unwinding and targets Pol II core to the transcription start site where the first phosphodiester bond forms.</text>
</comment>
<keyword evidence="13" id="KW-1185">Reference proteome</keyword>
<dbReference type="PANTHER" id="PTHR13152">
    <property type="entry name" value="TFIIH, POLYPEPTIDE 4"/>
    <property type="match status" value="1"/>
</dbReference>
<keyword evidence="6 10" id="KW-0234">DNA repair</keyword>
<evidence type="ECO:0000256" key="2">
    <source>
        <dbReference type="ARBA" id="ARBA00007132"/>
    </source>
</evidence>
<accession>A0AAE1A9T9</accession>
<comment type="caution">
    <text evidence="12">The sequence shown here is derived from an EMBL/GenBank/DDBJ whole genome shotgun (WGS) entry which is preliminary data.</text>
</comment>
<dbReference type="FunFam" id="3.30.70.2610:FF:000001">
    <property type="entry name" value="General transcription factor IIH subunit 4"/>
    <property type="match status" value="1"/>
</dbReference>
<evidence type="ECO:0000256" key="5">
    <source>
        <dbReference type="ARBA" id="ARBA00023163"/>
    </source>
</evidence>
<evidence type="ECO:0000256" key="6">
    <source>
        <dbReference type="ARBA" id="ARBA00023204"/>
    </source>
</evidence>
<dbReference type="PANTHER" id="PTHR13152:SF0">
    <property type="entry name" value="GENERAL TRANSCRIPTION FACTOR IIH SUBUNIT 4"/>
    <property type="match status" value="1"/>
</dbReference>
<keyword evidence="3 10" id="KW-0227">DNA damage</keyword>
<keyword evidence="7 10" id="KW-0539">Nucleus</keyword>
<protein>
    <recommendedName>
        <fullName evidence="9 10">General transcription factor IIH subunit 4</fullName>
    </recommendedName>
</protein>
<evidence type="ECO:0000259" key="11">
    <source>
        <dbReference type="Pfam" id="PF18307"/>
    </source>
</evidence>
<dbReference type="GO" id="GO:0006366">
    <property type="term" value="P:transcription by RNA polymerase II"/>
    <property type="evidence" value="ECO:0007669"/>
    <property type="project" value="UniProtKB-ARBA"/>
</dbReference>
<evidence type="ECO:0000256" key="3">
    <source>
        <dbReference type="ARBA" id="ARBA00022763"/>
    </source>
</evidence>
<dbReference type="InterPro" id="IPR040662">
    <property type="entry name" value="Tfb2_C"/>
</dbReference>
<dbReference type="AlphaFoldDB" id="A0AAE1A9T9"/>
<comment type="similarity">
    <text evidence="2 10">Belongs to the TFB2 family.</text>
</comment>
<comment type="function">
    <text evidence="10">Component of the general transcription and DNA repair factor IIH (TFIIH) core complex which is involved in general and transcription-coupled nucleotide excision repair (NER) of damaged DNA.</text>
</comment>
<dbReference type="GO" id="GO:0003690">
    <property type="term" value="F:double-stranded DNA binding"/>
    <property type="evidence" value="ECO:0007669"/>
    <property type="project" value="TreeGrafter"/>
</dbReference>
<dbReference type="Gene3D" id="3.30.70.2610">
    <property type="match status" value="1"/>
</dbReference>
<evidence type="ECO:0000256" key="1">
    <source>
        <dbReference type="ARBA" id="ARBA00004123"/>
    </source>
</evidence>
<comment type="subcellular location">
    <subcellularLocation>
        <location evidence="1 10">Nucleus</location>
    </subcellularLocation>
</comment>
<gene>
    <name evidence="12" type="ORF">RRG08_063025</name>
</gene>
<dbReference type="GO" id="GO:0005675">
    <property type="term" value="C:transcription factor TFIIH holo complex"/>
    <property type="evidence" value="ECO:0007669"/>
    <property type="project" value="TreeGrafter"/>
</dbReference>
<evidence type="ECO:0000313" key="12">
    <source>
        <dbReference type="EMBL" id="KAK3783625.1"/>
    </source>
</evidence>
<name>A0AAE1A9T9_9GAST</name>
<evidence type="ECO:0000256" key="10">
    <source>
        <dbReference type="RuleBase" id="RU364024"/>
    </source>
</evidence>
<evidence type="ECO:0000256" key="4">
    <source>
        <dbReference type="ARBA" id="ARBA00023015"/>
    </source>
</evidence>
<dbReference type="GO" id="GO:0006289">
    <property type="term" value="P:nucleotide-excision repair"/>
    <property type="evidence" value="ECO:0007669"/>
    <property type="project" value="InterPro"/>
</dbReference>
<organism evidence="12 13">
    <name type="scientific">Elysia crispata</name>
    <name type="common">lettuce slug</name>
    <dbReference type="NCBI Taxonomy" id="231223"/>
    <lineage>
        <taxon>Eukaryota</taxon>
        <taxon>Metazoa</taxon>
        <taxon>Spiralia</taxon>
        <taxon>Lophotrochozoa</taxon>
        <taxon>Mollusca</taxon>
        <taxon>Gastropoda</taxon>
        <taxon>Heterobranchia</taxon>
        <taxon>Euthyneura</taxon>
        <taxon>Panpulmonata</taxon>
        <taxon>Sacoglossa</taxon>
        <taxon>Placobranchoidea</taxon>
        <taxon>Plakobranchidae</taxon>
        <taxon>Elysia</taxon>
    </lineage>
</organism>
<dbReference type="Pfam" id="PF03849">
    <property type="entry name" value="Tfb2"/>
    <property type="match status" value="1"/>
</dbReference>
<dbReference type="Proteomes" id="UP001283361">
    <property type="component" value="Unassembled WGS sequence"/>
</dbReference>
<evidence type="ECO:0000256" key="9">
    <source>
        <dbReference type="ARBA" id="ARBA00070130"/>
    </source>
</evidence>
<evidence type="ECO:0000256" key="8">
    <source>
        <dbReference type="ARBA" id="ARBA00064576"/>
    </source>
</evidence>
<dbReference type="GO" id="GO:0001671">
    <property type="term" value="F:ATPase activator activity"/>
    <property type="evidence" value="ECO:0007669"/>
    <property type="project" value="InterPro"/>
</dbReference>
<dbReference type="NCBIfam" id="TIGR00625">
    <property type="entry name" value="tfb2"/>
    <property type="match status" value="1"/>
</dbReference>